<dbReference type="Pfam" id="PF08478">
    <property type="entry name" value="POTRA_1"/>
    <property type="match status" value="1"/>
</dbReference>
<dbReference type="EMBL" id="PYNF01000022">
    <property type="protein sequence ID" value="PSU94786.1"/>
    <property type="molecule type" value="Genomic_DNA"/>
</dbReference>
<comment type="caution">
    <text evidence="10">The sequence shown here is derived from an EMBL/GenBank/DDBJ whole genome shotgun (WGS) entry which is preliminary data.</text>
</comment>
<organism evidence="10 11">
    <name type="scientific">Photobacterium kishitanii</name>
    <dbReference type="NCBI Taxonomy" id="318456"/>
    <lineage>
        <taxon>Bacteria</taxon>
        <taxon>Pseudomonadati</taxon>
        <taxon>Pseudomonadota</taxon>
        <taxon>Gammaproteobacteria</taxon>
        <taxon>Vibrionales</taxon>
        <taxon>Vibrionaceae</taxon>
        <taxon>Photobacterium</taxon>
    </lineage>
</organism>
<dbReference type="GO" id="GO:0043093">
    <property type="term" value="P:FtsZ-dependent cytokinesis"/>
    <property type="evidence" value="ECO:0007669"/>
    <property type="project" value="UniProtKB-UniRule"/>
</dbReference>
<evidence type="ECO:0000256" key="2">
    <source>
        <dbReference type="ARBA" id="ARBA00022475"/>
    </source>
</evidence>
<comment type="subunit">
    <text evidence="9">Part of a complex composed of FtsB, FtsL and FtsQ.</text>
</comment>
<dbReference type="Proteomes" id="UP000241426">
    <property type="component" value="Unassembled WGS sequence"/>
</dbReference>
<comment type="similarity">
    <text evidence="9">Belongs to the FtsQ/DivIB family. FtsQ subfamily.</text>
</comment>
<evidence type="ECO:0000256" key="8">
    <source>
        <dbReference type="ARBA" id="ARBA00023306"/>
    </source>
</evidence>
<gene>
    <name evidence="9" type="primary">ftsQ</name>
    <name evidence="10" type="ORF">C9J27_19250</name>
</gene>
<dbReference type="GO" id="GO:0032153">
    <property type="term" value="C:cell division site"/>
    <property type="evidence" value="ECO:0007669"/>
    <property type="project" value="UniProtKB-UniRule"/>
</dbReference>
<keyword evidence="7 9" id="KW-0472">Membrane</keyword>
<name>A0A0B7J9Q7_9GAMM</name>
<dbReference type="InterPro" id="IPR013685">
    <property type="entry name" value="POTRA_FtsQ_type"/>
</dbReference>
<dbReference type="Gene3D" id="3.40.50.11690">
    <property type="entry name" value="Cell division protein FtsQ/DivIB"/>
    <property type="match status" value="1"/>
</dbReference>
<keyword evidence="6 9" id="KW-1133">Transmembrane helix</keyword>
<evidence type="ECO:0000256" key="4">
    <source>
        <dbReference type="ARBA" id="ARBA00022618"/>
    </source>
</evidence>
<evidence type="ECO:0000256" key="6">
    <source>
        <dbReference type="ARBA" id="ARBA00022989"/>
    </source>
</evidence>
<dbReference type="AlphaFoldDB" id="A0A0B7J9Q7"/>
<dbReference type="Gene3D" id="3.10.20.310">
    <property type="entry name" value="membrane protein fhac"/>
    <property type="match status" value="1"/>
</dbReference>
<dbReference type="PROSITE" id="PS51779">
    <property type="entry name" value="POTRA"/>
    <property type="match status" value="1"/>
</dbReference>
<dbReference type="InterPro" id="IPR026579">
    <property type="entry name" value="FtsQ"/>
</dbReference>
<keyword evidence="3 9" id="KW-0997">Cell inner membrane</keyword>
<keyword evidence="8 9" id="KW-0131">Cell cycle</keyword>
<keyword evidence="2 9" id="KW-1003">Cell membrane</keyword>
<sequence length="265" mass="29873">MTEQVVNKEHISSSPRGLKRWGGLAFFIFVIGFTVWLVSATKDWMTDANRLPLSNLVIQGQLHYLTKDDVRQSILNLHHLGTFMTQDVNSIQASVEALPWVAQAAVRKQWPNTIKVFLVENQPIAEWNGTYLVNRAGDVFKAPALQVAGLGLTNLIGPKGTSQEVLAGLREMRPVLKKAGFGIASLAFNERRSWRVVLKNGIILQLGHEARMQRIKRFIEIYPELLKQDKPIDYVDLRYDTGAAVGWKTKSEYDNHASTKNKSVH</sequence>
<proteinExistence type="inferred from homology"/>
<dbReference type="InterPro" id="IPR034746">
    <property type="entry name" value="POTRA"/>
</dbReference>
<dbReference type="Pfam" id="PF03799">
    <property type="entry name" value="FtsQ_DivIB_C"/>
    <property type="match status" value="1"/>
</dbReference>
<evidence type="ECO:0000256" key="3">
    <source>
        <dbReference type="ARBA" id="ARBA00022519"/>
    </source>
</evidence>
<accession>A0A0B7J9Q7</accession>
<evidence type="ECO:0000256" key="7">
    <source>
        <dbReference type="ARBA" id="ARBA00023136"/>
    </source>
</evidence>
<dbReference type="eggNOG" id="COG1589">
    <property type="taxonomic scope" value="Bacteria"/>
</dbReference>
<evidence type="ECO:0000256" key="5">
    <source>
        <dbReference type="ARBA" id="ARBA00022692"/>
    </source>
</evidence>
<dbReference type="PANTHER" id="PTHR35851:SF1">
    <property type="entry name" value="CELL DIVISION PROTEIN FTSQ"/>
    <property type="match status" value="1"/>
</dbReference>
<dbReference type="GO" id="GO:0090529">
    <property type="term" value="P:cell septum assembly"/>
    <property type="evidence" value="ECO:0007669"/>
    <property type="project" value="InterPro"/>
</dbReference>
<dbReference type="InterPro" id="IPR005548">
    <property type="entry name" value="Cell_div_FtsQ/DivIB_C"/>
</dbReference>
<keyword evidence="4 9" id="KW-0132">Cell division</keyword>
<comment type="subcellular location">
    <subcellularLocation>
        <location evidence="9">Cell inner membrane</location>
        <topology evidence="9">Single-pass type II membrane protein</topology>
    </subcellularLocation>
    <subcellularLocation>
        <location evidence="1">Membrane</location>
    </subcellularLocation>
    <text evidence="9">Localizes to the division septum.</text>
</comment>
<accession>A0A2T3KDP5</accession>
<dbReference type="RefSeq" id="WP_036793217.1">
    <property type="nucleotide sequence ID" value="NZ_LN794352.1"/>
</dbReference>
<evidence type="ECO:0000256" key="1">
    <source>
        <dbReference type="ARBA" id="ARBA00004370"/>
    </source>
</evidence>
<keyword evidence="5 9" id="KW-0812">Transmembrane</keyword>
<feature type="transmembrane region" description="Helical" evidence="9">
    <location>
        <begin position="21"/>
        <end position="39"/>
    </location>
</feature>
<dbReference type="HAMAP" id="MF_00911">
    <property type="entry name" value="FtsQ_subfam"/>
    <property type="match status" value="1"/>
</dbReference>
<dbReference type="InterPro" id="IPR045335">
    <property type="entry name" value="FtsQ_C_sf"/>
</dbReference>
<comment type="function">
    <text evidence="9">Essential cell division protein. May link together the upstream cell division proteins, which are predominantly cytoplasmic, with the downstream cell division proteins, which are predominantly periplasmic. May control correct divisome assembly.</text>
</comment>
<dbReference type="PANTHER" id="PTHR35851">
    <property type="entry name" value="CELL DIVISION PROTEIN FTSQ"/>
    <property type="match status" value="1"/>
</dbReference>
<evidence type="ECO:0000313" key="11">
    <source>
        <dbReference type="Proteomes" id="UP000241426"/>
    </source>
</evidence>
<reference evidence="10 11" key="1">
    <citation type="submission" date="2018-01" db="EMBL/GenBank/DDBJ databases">
        <title>Whole genome sequencing of Histamine producing bacteria.</title>
        <authorList>
            <person name="Butler K."/>
        </authorList>
    </citation>
    <scope>NUCLEOTIDE SEQUENCE [LARGE SCALE GENOMIC DNA]</scope>
    <source>
        <strain evidence="10 11">FS-7.2</strain>
    </source>
</reference>
<protein>
    <recommendedName>
        <fullName evidence="9">Cell division protein FtsQ</fullName>
    </recommendedName>
</protein>
<dbReference type="GeneID" id="29942486"/>
<evidence type="ECO:0000256" key="9">
    <source>
        <dbReference type="HAMAP-Rule" id="MF_00911"/>
    </source>
</evidence>
<evidence type="ECO:0000313" key="10">
    <source>
        <dbReference type="EMBL" id="PSU94786.1"/>
    </source>
</evidence>
<dbReference type="GO" id="GO:0005886">
    <property type="term" value="C:plasma membrane"/>
    <property type="evidence" value="ECO:0007669"/>
    <property type="project" value="UniProtKB-SubCell"/>
</dbReference>